<dbReference type="PANTHER" id="PTHR12835:SF5">
    <property type="entry name" value="BIOTIN--PROTEIN LIGASE"/>
    <property type="match status" value="1"/>
</dbReference>
<gene>
    <name evidence="3" type="ORF">UFOPK3461_00150</name>
</gene>
<feature type="domain" description="BPL/LPL catalytic" evidence="2">
    <location>
        <begin position="1"/>
        <end position="170"/>
    </location>
</feature>
<dbReference type="InterPro" id="IPR004408">
    <property type="entry name" value="Biotin_CoA_COase_ligase"/>
</dbReference>
<dbReference type="AlphaFoldDB" id="A0A6J7DHS4"/>
<dbReference type="Gene3D" id="2.30.30.100">
    <property type="match status" value="1"/>
</dbReference>
<dbReference type="NCBIfam" id="TIGR00121">
    <property type="entry name" value="birA_ligase"/>
    <property type="match status" value="1"/>
</dbReference>
<dbReference type="SUPFAM" id="SSF55681">
    <property type="entry name" value="Class II aaRS and biotin synthetases"/>
    <property type="match status" value="1"/>
</dbReference>
<dbReference type="Gene3D" id="3.30.930.10">
    <property type="entry name" value="Bira Bifunctional Protein, Domain 2"/>
    <property type="match status" value="1"/>
</dbReference>
<evidence type="ECO:0000259" key="2">
    <source>
        <dbReference type="PROSITE" id="PS51733"/>
    </source>
</evidence>
<proteinExistence type="predicted"/>
<dbReference type="Pfam" id="PF03099">
    <property type="entry name" value="BPL_LplA_LipB"/>
    <property type="match status" value="1"/>
</dbReference>
<dbReference type="PROSITE" id="PS51733">
    <property type="entry name" value="BPL_LPL_CATALYTIC"/>
    <property type="match status" value="1"/>
</dbReference>
<dbReference type="EMBL" id="CAFBLW010000005">
    <property type="protein sequence ID" value="CAB4867919.1"/>
    <property type="molecule type" value="Genomic_DNA"/>
</dbReference>
<evidence type="ECO:0000313" key="3">
    <source>
        <dbReference type="EMBL" id="CAB4867919.1"/>
    </source>
</evidence>
<keyword evidence="1" id="KW-0436">Ligase</keyword>
<dbReference type="PANTHER" id="PTHR12835">
    <property type="entry name" value="BIOTIN PROTEIN LIGASE"/>
    <property type="match status" value="1"/>
</dbReference>
<accession>A0A6J7DHS4</accession>
<dbReference type="InterPro" id="IPR045864">
    <property type="entry name" value="aa-tRNA-synth_II/BPL/LPL"/>
</dbReference>
<dbReference type="Pfam" id="PF02237">
    <property type="entry name" value="BPL_C"/>
    <property type="match status" value="1"/>
</dbReference>
<dbReference type="GO" id="GO:0005737">
    <property type="term" value="C:cytoplasm"/>
    <property type="evidence" value="ECO:0007669"/>
    <property type="project" value="TreeGrafter"/>
</dbReference>
<organism evidence="3">
    <name type="scientific">freshwater metagenome</name>
    <dbReference type="NCBI Taxonomy" id="449393"/>
    <lineage>
        <taxon>unclassified sequences</taxon>
        <taxon>metagenomes</taxon>
        <taxon>ecological metagenomes</taxon>
    </lineage>
</organism>
<reference evidence="3" key="1">
    <citation type="submission" date="2020-05" db="EMBL/GenBank/DDBJ databases">
        <authorList>
            <person name="Chiriac C."/>
            <person name="Salcher M."/>
            <person name="Ghai R."/>
            <person name="Kavagutti S V."/>
        </authorList>
    </citation>
    <scope>NUCLEOTIDE SEQUENCE</scope>
</reference>
<name>A0A6J7DHS4_9ZZZZ</name>
<sequence>MVDLTTSTQDEISQKISNSSVINNEVVVAEFQSSGRGRLDRTFQAPKYSALLFSFNFQPKRSQSDWGFLPLITGMSAARALNTFVKGQTPVTLKWPNDLLIGDKKLGGIIAEVKGSSVIIGIGINVEMNEEELPVESATSLSISGSSNLDRNKILSKILNEIETSLTSWDSGEIFVDRYREVSSTLGKSVRVHRPDGTVVESRAMDIDPAGGLILESGERITVGDVIHLR</sequence>
<protein>
    <submittedName>
        <fullName evidence="3">Unannotated protein</fullName>
    </submittedName>
</protein>
<dbReference type="InterPro" id="IPR003142">
    <property type="entry name" value="BPL_C"/>
</dbReference>
<dbReference type="CDD" id="cd16442">
    <property type="entry name" value="BPL"/>
    <property type="match status" value="1"/>
</dbReference>
<dbReference type="InterPro" id="IPR004143">
    <property type="entry name" value="BPL_LPL_catalytic"/>
</dbReference>
<evidence type="ECO:0000256" key="1">
    <source>
        <dbReference type="ARBA" id="ARBA00022598"/>
    </source>
</evidence>
<dbReference type="GO" id="GO:0004077">
    <property type="term" value="F:biotin--[biotin carboxyl-carrier protein] ligase activity"/>
    <property type="evidence" value="ECO:0007669"/>
    <property type="project" value="InterPro"/>
</dbReference>